<feature type="domain" description="ABC transporter" evidence="4">
    <location>
        <begin position="11"/>
        <end position="243"/>
    </location>
</feature>
<proteinExistence type="predicted"/>
<dbReference type="EMBL" id="JAFLEQ010000017">
    <property type="protein sequence ID" value="MBN9645131.1"/>
    <property type="molecule type" value="Genomic_DNA"/>
</dbReference>
<dbReference type="PANTHER" id="PTHR42794:SF2">
    <property type="entry name" value="ABC TRANSPORTER ATP-BINDING PROTEIN"/>
    <property type="match status" value="1"/>
</dbReference>
<evidence type="ECO:0000256" key="1">
    <source>
        <dbReference type="ARBA" id="ARBA00022448"/>
    </source>
</evidence>
<keyword evidence="1" id="KW-0813">Transport</keyword>
<gene>
    <name evidence="5" type="ORF">JZY06_11000</name>
</gene>
<dbReference type="InterPro" id="IPR027417">
    <property type="entry name" value="P-loop_NTPase"/>
</dbReference>
<dbReference type="AlphaFoldDB" id="A0A939E267"/>
<organism evidence="5 6">
    <name type="scientific">Corynebacterium mendelii</name>
    <dbReference type="NCBI Taxonomy" id="2765362"/>
    <lineage>
        <taxon>Bacteria</taxon>
        <taxon>Bacillati</taxon>
        <taxon>Actinomycetota</taxon>
        <taxon>Actinomycetes</taxon>
        <taxon>Mycobacteriales</taxon>
        <taxon>Corynebacteriaceae</taxon>
        <taxon>Corynebacterium</taxon>
    </lineage>
</organism>
<dbReference type="CDD" id="cd03214">
    <property type="entry name" value="ABC_Iron-Siderophores_B12_Hemin"/>
    <property type="match status" value="1"/>
</dbReference>
<sequence length="269" mass="28205">MTAEPAPGIGVTVDHLVFRAGAVTIIDDVCLTVAPGSLTGLIGPNGSGKSTLLKLILGLAAPAAGSVTIGGKDLRRWSRRELARTVAVLAQHSTASTDMTASQVVNLGRIPHQSGWALPSSSDRDMAQQLLDEVGVGHLADRHWSLLSGGERQKVQLARALAQKPRALVLDEPTNHLDPAAAWDLMEQVAAKKLTTIAAIHDLDIAARFCDRLVVLSRGTVVAHGSPREVLTTDMLAEVYGLKADIGVHPVDGGPLVIHTGVSPLAGQR</sequence>
<dbReference type="Pfam" id="PF00005">
    <property type="entry name" value="ABC_tran"/>
    <property type="match status" value="1"/>
</dbReference>
<evidence type="ECO:0000259" key="4">
    <source>
        <dbReference type="PROSITE" id="PS50893"/>
    </source>
</evidence>
<comment type="caution">
    <text evidence="5">The sequence shown here is derived from an EMBL/GenBank/DDBJ whole genome shotgun (WGS) entry which is preliminary data.</text>
</comment>
<dbReference type="SUPFAM" id="SSF52540">
    <property type="entry name" value="P-loop containing nucleoside triphosphate hydrolases"/>
    <property type="match status" value="1"/>
</dbReference>
<dbReference type="FunFam" id="3.40.50.300:FF:000134">
    <property type="entry name" value="Iron-enterobactin ABC transporter ATP-binding protein"/>
    <property type="match status" value="1"/>
</dbReference>
<dbReference type="SMART" id="SM00382">
    <property type="entry name" value="AAA"/>
    <property type="match status" value="1"/>
</dbReference>
<name>A0A939E267_9CORY</name>
<dbReference type="GO" id="GO:0005524">
    <property type="term" value="F:ATP binding"/>
    <property type="evidence" value="ECO:0007669"/>
    <property type="project" value="UniProtKB-KW"/>
</dbReference>
<dbReference type="Proteomes" id="UP000664332">
    <property type="component" value="Unassembled WGS sequence"/>
</dbReference>
<evidence type="ECO:0000313" key="6">
    <source>
        <dbReference type="Proteomes" id="UP000664332"/>
    </source>
</evidence>
<dbReference type="PANTHER" id="PTHR42794">
    <property type="entry name" value="HEMIN IMPORT ATP-BINDING PROTEIN HMUV"/>
    <property type="match status" value="1"/>
</dbReference>
<dbReference type="PROSITE" id="PS00211">
    <property type="entry name" value="ABC_TRANSPORTER_1"/>
    <property type="match status" value="1"/>
</dbReference>
<dbReference type="InterPro" id="IPR003439">
    <property type="entry name" value="ABC_transporter-like_ATP-bd"/>
</dbReference>
<dbReference type="Gene3D" id="3.40.50.300">
    <property type="entry name" value="P-loop containing nucleotide triphosphate hydrolases"/>
    <property type="match status" value="1"/>
</dbReference>
<keyword evidence="6" id="KW-1185">Reference proteome</keyword>
<evidence type="ECO:0000256" key="3">
    <source>
        <dbReference type="ARBA" id="ARBA00022840"/>
    </source>
</evidence>
<dbReference type="InterPro" id="IPR003593">
    <property type="entry name" value="AAA+_ATPase"/>
</dbReference>
<keyword evidence="3 5" id="KW-0067">ATP-binding</keyword>
<reference evidence="5" key="1">
    <citation type="submission" date="2021-03" db="EMBL/GenBank/DDBJ databases">
        <authorList>
            <person name="Sun Q."/>
        </authorList>
    </citation>
    <scope>NUCLEOTIDE SEQUENCE</scope>
    <source>
        <strain evidence="5">CCM 8862</strain>
    </source>
</reference>
<evidence type="ECO:0000256" key="2">
    <source>
        <dbReference type="ARBA" id="ARBA00022741"/>
    </source>
</evidence>
<evidence type="ECO:0000313" key="5">
    <source>
        <dbReference type="EMBL" id="MBN9645131.1"/>
    </source>
</evidence>
<dbReference type="RefSeq" id="WP_207279606.1">
    <property type="nucleotide sequence ID" value="NZ_JAFLEQ010000017.1"/>
</dbReference>
<accession>A0A939E267</accession>
<keyword evidence="2" id="KW-0547">Nucleotide-binding</keyword>
<dbReference type="PROSITE" id="PS50893">
    <property type="entry name" value="ABC_TRANSPORTER_2"/>
    <property type="match status" value="1"/>
</dbReference>
<dbReference type="InterPro" id="IPR017871">
    <property type="entry name" value="ABC_transporter-like_CS"/>
</dbReference>
<protein>
    <submittedName>
        <fullName evidence="5">ABC transporter ATP-binding protein</fullName>
    </submittedName>
</protein>
<dbReference type="GO" id="GO:0016887">
    <property type="term" value="F:ATP hydrolysis activity"/>
    <property type="evidence" value="ECO:0007669"/>
    <property type="project" value="InterPro"/>
</dbReference>